<comment type="function">
    <text evidence="5">Required for morphogenesis and for the elongation of the flagellar filament by facilitating polymerization of the flagellin monomers at the tip of growing filament. Forms a capping structure, which prevents flagellin subunits (transported through the central channel of the flagellum) from leaking out without polymerization at the distal end.</text>
</comment>
<keyword evidence="4 5" id="KW-0975">Bacterial flagellum</keyword>
<evidence type="ECO:0000313" key="9">
    <source>
        <dbReference type="Proteomes" id="UP000503399"/>
    </source>
</evidence>
<comment type="similarity">
    <text evidence="1 5">Belongs to the FliD family.</text>
</comment>
<reference evidence="8 9" key="1">
    <citation type="submission" date="2020-02" db="EMBL/GenBank/DDBJ databases">
        <authorList>
            <person name="Hogendoorn C."/>
        </authorList>
    </citation>
    <scope>NUCLEOTIDE SEQUENCE [LARGE SCALE GENOMIC DNA]</scope>
    <source>
        <strain evidence="8">R501</strain>
    </source>
</reference>
<dbReference type="GO" id="GO:0071973">
    <property type="term" value="P:bacterial-type flagellum-dependent cell motility"/>
    <property type="evidence" value="ECO:0007669"/>
    <property type="project" value="TreeGrafter"/>
</dbReference>
<feature type="domain" description="Flagellar hook-associated protein 2 N-terminal" evidence="6">
    <location>
        <begin position="41"/>
        <end position="119"/>
    </location>
</feature>
<dbReference type="GO" id="GO:0005576">
    <property type="term" value="C:extracellular region"/>
    <property type="evidence" value="ECO:0007669"/>
    <property type="project" value="UniProtKB-SubCell"/>
</dbReference>
<dbReference type="PANTHER" id="PTHR30288">
    <property type="entry name" value="FLAGELLAR CAP/ASSEMBLY PROTEIN FLID"/>
    <property type="match status" value="1"/>
</dbReference>
<organism evidence="8 9">
    <name type="scientific">Candidatus Hydrogenisulfobacillus filiaventi</name>
    <dbReference type="NCBI Taxonomy" id="2707344"/>
    <lineage>
        <taxon>Bacteria</taxon>
        <taxon>Bacillati</taxon>
        <taxon>Bacillota</taxon>
        <taxon>Clostridia</taxon>
        <taxon>Eubacteriales</taxon>
        <taxon>Clostridiales Family XVII. Incertae Sedis</taxon>
        <taxon>Candidatus Hydrogenisulfobacillus</taxon>
    </lineage>
</organism>
<feature type="domain" description="Flagellar hook-associated protein 2 C-terminal" evidence="7">
    <location>
        <begin position="244"/>
        <end position="455"/>
    </location>
</feature>
<evidence type="ECO:0000256" key="3">
    <source>
        <dbReference type="ARBA" id="ARBA00023054"/>
    </source>
</evidence>
<dbReference type="Pfam" id="PF07196">
    <property type="entry name" value="Flagellin_IN"/>
    <property type="match status" value="1"/>
</dbReference>
<evidence type="ECO:0000256" key="1">
    <source>
        <dbReference type="ARBA" id="ARBA00009764"/>
    </source>
</evidence>
<dbReference type="AlphaFoldDB" id="A0A6F8ZEG4"/>
<keyword evidence="3" id="KW-0175">Coiled coil</keyword>
<keyword evidence="9" id="KW-1185">Reference proteome</keyword>
<accession>A0A6F8ZEG4</accession>
<comment type="subunit">
    <text evidence="2 5">Homopentamer.</text>
</comment>
<evidence type="ECO:0000256" key="4">
    <source>
        <dbReference type="ARBA" id="ARBA00023143"/>
    </source>
</evidence>
<dbReference type="InterPro" id="IPR010809">
    <property type="entry name" value="FliD_C"/>
</dbReference>
<dbReference type="EMBL" id="LR778114">
    <property type="protein sequence ID" value="CAB1128033.1"/>
    <property type="molecule type" value="Genomic_DNA"/>
</dbReference>
<dbReference type="GO" id="GO:0009424">
    <property type="term" value="C:bacterial-type flagellum hook"/>
    <property type="evidence" value="ECO:0007669"/>
    <property type="project" value="UniProtKB-UniRule"/>
</dbReference>
<gene>
    <name evidence="8" type="ORF">R50_0527</name>
</gene>
<dbReference type="GO" id="GO:0007155">
    <property type="term" value="P:cell adhesion"/>
    <property type="evidence" value="ECO:0007669"/>
    <property type="project" value="InterPro"/>
</dbReference>
<keyword evidence="8" id="KW-0282">Flagellum</keyword>
<keyword evidence="8" id="KW-0966">Cell projection</keyword>
<evidence type="ECO:0000313" key="8">
    <source>
        <dbReference type="EMBL" id="CAB1128033.1"/>
    </source>
</evidence>
<name>A0A6F8ZEG4_9FIRM</name>
<dbReference type="Proteomes" id="UP000503399">
    <property type="component" value="Chromosome"/>
</dbReference>
<evidence type="ECO:0000256" key="2">
    <source>
        <dbReference type="ARBA" id="ARBA00011255"/>
    </source>
</evidence>
<dbReference type="InterPro" id="IPR003481">
    <property type="entry name" value="FliD_N"/>
</dbReference>
<dbReference type="InterPro" id="IPR010810">
    <property type="entry name" value="Flagellin_hook_IN_motif"/>
</dbReference>
<evidence type="ECO:0000259" key="7">
    <source>
        <dbReference type="Pfam" id="PF07195"/>
    </source>
</evidence>
<comment type="subcellular location">
    <subcellularLocation>
        <location evidence="5">Secreted</location>
    </subcellularLocation>
    <subcellularLocation>
        <location evidence="5">Bacterial flagellum</location>
    </subcellularLocation>
</comment>
<evidence type="ECO:0000256" key="5">
    <source>
        <dbReference type="RuleBase" id="RU362066"/>
    </source>
</evidence>
<evidence type="ECO:0000259" key="6">
    <source>
        <dbReference type="Pfam" id="PF02465"/>
    </source>
</evidence>
<dbReference type="GO" id="GO:0009421">
    <property type="term" value="C:bacterial-type flagellum filament cap"/>
    <property type="evidence" value="ECO:0007669"/>
    <property type="project" value="InterPro"/>
</dbReference>
<sequence length="490" mass="49965">MSGINLNWAAVYGTNNVAAQMMGDISFSQFVGLLEEPLAEQIGQIQAQLQQLNAQTGAWTTLQGDAQTLLNDLNNLSATGTAFQAVTVTSSDPAAVQAAADQSAVQGSYTVEVLQLAQAELDGSASAAITVTSPTVALNLPAGTVSISVGGSTVSIAVSSTASLDSLEQAINQSGAGVKATVEEDASGDYFLQIQALQTDAPITYGGDTNALVSLGIMVSTSSGVTNNAVYQAQPALIQLGTAGSQFASSTDTFTGVIPGLTLTVSQASASAVLTVGPNVSGIAATIQQFVNDWNTFVQDTENLALGTQAGPPTSTTAANGQTTASFAANPNQVIFSPVPMATMNQIESVMLGFYQPGNPYGMLAALGITPSGDQKGTLSVNPGTLENALATNLGAVQQFFAALSAQVTPLLAGYAQGPQSVTGVNLSENDQLTQHLDQEKTQIQEEAAALQTQAAGEYQSWLNALSQLAQEEQLFQALQQGQGSGGNGG</sequence>
<protein>
    <recommendedName>
        <fullName evidence="5">Flagellar hook-associated protein 2</fullName>
        <shortName evidence="5">HAP2</shortName>
    </recommendedName>
    <alternativeName>
        <fullName evidence="5">Flagellar cap protein</fullName>
    </alternativeName>
</protein>
<dbReference type="PANTHER" id="PTHR30288:SF0">
    <property type="entry name" value="FLAGELLAR HOOK-ASSOCIATED PROTEIN 2"/>
    <property type="match status" value="1"/>
</dbReference>
<dbReference type="KEGG" id="hfv:R50_0527"/>
<dbReference type="Pfam" id="PF07195">
    <property type="entry name" value="FliD_C"/>
    <property type="match status" value="1"/>
</dbReference>
<keyword evidence="5" id="KW-0964">Secreted</keyword>
<dbReference type="InterPro" id="IPR040026">
    <property type="entry name" value="FliD"/>
</dbReference>
<dbReference type="Pfam" id="PF02465">
    <property type="entry name" value="FliD_N"/>
    <property type="match status" value="1"/>
</dbReference>
<proteinExistence type="inferred from homology"/>
<keyword evidence="8" id="KW-0969">Cilium</keyword>